<evidence type="ECO:0000313" key="2">
    <source>
        <dbReference type="Proteomes" id="UP001566132"/>
    </source>
</evidence>
<organism evidence="1 2">
    <name type="scientific">Hypothenemus hampei</name>
    <name type="common">Coffee berry borer</name>
    <dbReference type="NCBI Taxonomy" id="57062"/>
    <lineage>
        <taxon>Eukaryota</taxon>
        <taxon>Metazoa</taxon>
        <taxon>Ecdysozoa</taxon>
        <taxon>Arthropoda</taxon>
        <taxon>Hexapoda</taxon>
        <taxon>Insecta</taxon>
        <taxon>Pterygota</taxon>
        <taxon>Neoptera</taxon>
        <taxon>Endopterygota</taxon>
        <taxon>Coleoptera</taxon>
        <taxon>Polyphaga</taxon>
        <taxon>Cucujiformia</taxon>
        <taxon>Curculionidae</taxon>
        <taxon>Scolytinae</taxon>
        <taxon>Hypothenemus</taxon>
    </lineage>
</organism>
<dbReference type="AlphaFoldDB" id="A0ABD1EVJ9"/>
<dbReference type="EMBL" id="JBDJPC010000005">
    <property type="protein sequence ID" value="KAL1502809.1"/>
    <property type="molecule type" value="Genomic_DNA"/>
</dbReference>
<protein>
    <submittedName>
        <fullName evidence="1">Uncharacterized protein</fullName>
    </submittedName>
</protein>
<feature type="non-terminal residue" evidence="1">
    <location>
        <position position="1"/>
    </location>
</feature>
<keyword evidence="2" id="KW-1185">Reference proteome</keyword>
<gene>
    <name evidence="1" type="ORF">ABEB36_007902</name>
</gene>
<reference evidence="1 2" key="1">
    <citation type="submission" date="2024-05" db="EMBL/GenBank/DDBJ databases">
        <title>Genetic variation in Jamaican populations of the coffee berry borer (Hypothenemus hampei).</title>
        <authorList>
            <person name="Errbii M."/>
            <person name="Myrie A."/>
        </authorList>
    </citation>
    <scope>NUCLEOTIDE SEQUENCE [LARGE SCALE GENOMIC DNA]</scope>
    <source>
        <strain evidence="1">JA-Hopewell-2020-01-JO</strain>
        <tissue evidence="1">Whole body</tissue>
    </source>
</reference>
<evidence type="ECO:0000313" key="1">
    <source>
        <dbReference type="EMBL" id="KAL1502809.1"/>
    </source>
</evidence>
<proteinExistence type="predicted"/>
<name>A0ABD1EVJ9_HYPHA</name>
<comment type="caution">
    <text evidence="1">The sequence shown here is derived from an EMBL/GenBank/DDBJ whole genome shotgun (WGS) entry which is preliminary data.</text>
</comment>
<accession>A0ABD1EVJ9</accession>
<sequence length="57" mass="6517">PIVRQIFTFDVIDENDIGEMMKNLKNQKKKVTAVSHIIPNELLIYDGKALEGEMGRD</sequence>
<dbReference type="Proteomes" id="UP001566132">
    <property type="component" value="Unassembled WGS sequence"/>
</dbReference>